<gene>
    <name evidence="2" type="ORF">E8E12_005101</name>
</gene>
<feature type="compositionally biased region" description="Basic and acidic residues" evidence="1">
    <location>
        <begin position="127"/>
        <end position="136"/>
    </location>
</feature>
<comment type="caution">
    <text evidence="2">The sequence shown here is derived from an EMBL/GenBank/DDBJ whole genome shotgun (WGS) entry which is preliminary data.</text>
</comment>
<feature type="compositionally biased region" description="Polar residues" evidence="1">
    <location>
        <begin position="32"/>
        <end position="45"/>
    </location>
</feature>
<dbReference type="OrthoDB" id="3788029at2759"/>
<keyword evidence="3" id="KW-1185">Reference proteome</keyword>
<sequence>MPTRLRTDRSLGKKVDGEPNPEPPAAPPIIILSQNSSRSGSQPQEQDPESPHFYTSFSRSPIATPTQPASEDYTSAQLKPKPEPEPHPAPPVIILSRNKRAASASPPISSPLAPHPHPQIPGGPIDRTARITDRVSAHKHRKMGSKASKLAPKNGKLQSSQEKKDKEEMQEPTNYYTHRSKSMRRKAGKEAAGDGAGGVSMGSGGAGGAI</sequence>
<feature type="compositionally biased region" description="Basic and acidic residues" evidence="1">
    <location>
        <begin position="1"/>
        <end position="17"/>
    </location>
</feature>
<feature type="region of interest" description="Disordered" evidence="1">
    <location>
        <begin position="1"/>
        <end position="210"/>
    </location>
</feature>
<evidence type="ECO:0000256" key="1">
    <source>
        <dbReference type="SAM" id="MobiDB-lite"/>
    </source>
</evidence>
<feature type="compositionally biased region" description="Gly residues" evidence="1">
    <location>
        <begin position="194"/>
        <end position="210"/>
    </location>
</feature>
<accession>A0A9P5C0R4</accession>
<feature type="compositionally biased region" description="Basic residues" evidence="1">
    <location>
        <begin position="178"/>
        <end position="187"/>
    </location>
</feature>
<dbReference type="Proteomes" id="UP000758155">
    <property type="component" value="Unassembled WGS sequence"/>
</dbReference>
<evidence type="ECO:0000313" key="3">
    <source>
        <dbReference type="Proteomes" id="UP000758155"/>
    </source>
</evidence>
<organism evidence="2 3">
    <name type="scientific">Didymella heteroderae</name>
    <dbReference type="NCBI Taxonomy" id="1769908"/>
    <lineage>
        <taxon>Eukaryota</taxon>
        <taxon>Fungi</taxon>
        <taxon>Dikarya</taxon>
        <taxon>Ascomycota</taxon>
        <taxon>Pezizomycotina</taxon>
        <taxon>Dothideomycetes</taxon>
        <taxon>Pleosporomycetidae</taxon>
        <taxon>Pleosporales</taxon>
        <taxon>Pleosporineae</taxon>
        <taxon>Didymellaceae</taxon>
        <taxon>Didymella</taxon>
    </lineage>
</organism>
<evidence type="ECO:0000313" key="2">
    <source>
        <dbReference type="EMBL" id="KAF3039719.1"/>
    </source>
</evidence>
<feature type="compositionally biased region" description="Low complexity" evidence="1">
    <location>
        <begin position="101"/>
        <end position="112"/>
    </location>
</feature>
<name>A0A9P5C0R4_9PLEO</name>
<feature type="compositionally biased region" description="Polar residues" evidence="1">
    <location>
        <begin position="53"/>
        <end position="77"/>
    </location>
</feature>
<proteinExistence type="predicted"/>
<protein>
    <submittedName>
        <fullName evidence="2">Uncharacterized protein</fullName>
    </submittedName>
</protein>
<reference evidence="2" key="1">
    <citation type="submission" date="2019-04" db="EMBL/GenBank/DDBJ databases">
        <title>Sequencing of skin fungus with MAO and IRED activity.</title>
        <authorList>
            <person name="Marsaioli A.J."/>
            <person name="Bonatto J.M.C."/>
            <person name="Reis Junior O."/>
        </authorList>
    </citation>
    <scope>NUCLEOTIDE SEQUENCE</scope>
    <source>
        <strain evidence="2">28M1</strain>
    </source>
</reference>
<dbReference type="AlphaFoldDB" id="A0A9P5C0R4"/>
<dbReference type="EMBL" id="SWKV01000029">
    <property type="protein sequence ID" value="KAF3039719.1"/>
    <property type="molecule type" value="Genomic_DNA"/>
</dbReference>